<dbReference type="PIRSF" id="PIRSF018427">
    <property type="entry name" value="Isopntndiph_ism"/>
    <property type="match status" value="1"/>
</dbReference>
<dbReference type="Gene3D" id="3.90.79.10">
    <property type="entry name" value="Nucleoside Triphosphate Pyrophosphohydrolase"/>
    <property type="match status" value="1"/>
</dbReference>
<reference evidence="13 14" key="1">
    <citation type="submission" date="2012-12" db="EMBL/GenBank/DDBJ databases">
        <title>Genome assembly of Fulvivirga imtechensis AK7.</title>
        <authorList>
            <person name="Nupur N."/>
            <person name="Khatri I."/>
            <person name="Kumar R."/>
            <person name="Subramanian S."/>
            <person name="Pinnaka A."/>
        </authorList>
    </citation>
    <scope>NUCLEOTIDE SEQUENCE [LARGE SCALE GENOMIC DNA]</scope>
    <source>
        <strain evidence="13 14">AK7</strain>
    </source>
</reference>
<dbReference type="CDD" id="cd02885">
    <property type="entry name" value="NUDIX_IPP_Isomerase"/>
    <property type="match status" value="1"/>
</dbReference>
<evidence type="ECO:0000256" key="2">
    <source>
        <dbReference type="ARBA" id="ARBA00007579"/>
    </source>
</evidence>
<keyword evidence="8" id="KW-0414">Isoprene biosynthesis</keyword>
<evidence type="ECO:0000256" key="5">
    <source>
        <dbReference type="ARBA" id="ARBA00022723"/>
    </source>
</evidence>
<dbReference type="InterPro" id="IPR000086">
    <property type="entry name" value="NUDIX_hydrolase_dom"/>
</dbReference>
<dbReference type="Proteomes" id="UP000011135">
    <property type="component" value="Unassembled WGS sequence"/>
</dbReference>
<dbReference type="HAMAP" id="MF_00202">
    <property type="entry name" value="Idi"/>
    <property type="match status" value="1"/>
</dbReference>
<dbReference type="InterPro" id="IPR056375">
    <property type="entry name" value="Idi_bact"/>
</dbReference>
<dbReference type="PATRIC" id="fig|1237149.3.peg.3380"/>
<dbReference type="GO" id="GO:0046872">
    <property type="term" value="F:metal ion binding"/>
    <property type="evidence" value="ECO:0007669"/>
    <property type="project" value="UniProtKB-KW"/>
</dbReference>
<dbReference type="NCBIfam" id="TIGR02150">
    <property type="entry name" value="IPP_isom_1"/>
    <property type="match status" value="1"/>
</dbReference>
<dbReference type="PANTHER" id="PTHR10885:SF0">
    <property type="entry name" value="ISOPENTENYL-DIPHOSPHATE DELTA-ISOMERASE"/>
    <property type="match status" value="1"/>
</dbReference>
<dbReference type="Pfam" id="PF00293">
    <property type="entry name" value="NUDIX"/>
    <property type="match status" value="1"/>
</dbReference>
<evidence type="ECO:0000256" key="3">
    <source>
        <dbReference type="ARBA" id="ARBA00012057"/>
    </source>
</evidence>
<evidence type="ECO:0000313" key="13">
    <source>
        <dbReference type="EMBL" id="ELR70638.1"/>
    </source>
</evidence>
<dbReference type="InterPro" id="IPR011876">
    <property type="entry name" value="IsopentenylPP_isomerase_typ1"/>
</dbReference>
<dbReference type="NCBIfam" id="NF002995">
    <property type="entry name" value="PRK03759.1"/>
    <property type="match status" value="1"/>
</dbReference>
<evidence type="ECO:0000259" key="12">
    <source>
        <dbReference type="PROSITE" id="PS51462"/>
    </source>
</evidence>
<keyword evidence="6" id="KW-0460">Magnesium</keyword>
<keyword evidence="14" id="KW-1185">Reference proteome</keyword>
<dbReference type="STRING" id="1237149.C900_03619"/>
<evidence type="ECO:0000256" key="4">
    <source>
        <dbReference type="ARBA" id="ARBA00022490"/>
    </source>
</evidence>
<comment type="similarity">
    <text evidence="2">Belongs to the IPP isomerase type 1 family.</text>
</comment>
<keyword evidence="5" id="KW-0479">Metal-binding</keyword>
<accession>L8JQZ9</accession>
<keyword evidence="7" id="KW-0464">Manganese</keyword>
<dbReference type="OrthoDB" id="9809458at2"/>
<organism evidence="13 14">
    <name type="scientific">Fulvivirga imtechensis AK7</name>
    <dbReference type="NCBI Taxonomy" id="1237149"/>
    <lineage>
        <taxon>Bacteria</taxon>
        <taxon>Pseudomonadati</taxon>
        <taxon>Bacteroidota</taxon>
        <taxon>Cytophagia</taxon>
        <taxon>Cytophagales</taxon>
        <taxon>Fulvivirgaceae</taxon>
        <taxon>Fulvivirga</taxon>
    </lineage>
</organism>
<dbReference type="GO" id="GO:0005737">
    <property type="term" value="C:cytoplasm"/>
    <property type="evidence" value="ECO:0007669"/>
    <property type="project" value="TreeGrafter"/>
</dbReference>
<dbReference type="AlphaFoldDB" id="L8JQZ9"/>
<evidence type="ECO:0000256" key="1">
    <source>
        <dbReference type="ARBA" id="ARBA00004826"/>
    </source>
</evidence>
<dbReference type="GO" id="GO:0009240">
    <property type="term" value="P:isopentenyl diphosphate biosynthetic process"/>
    <property type="evidence" value="ECO:0007669"/>
    <property type="project" value="TreeGrafter"/>
</dbReference>
<evidence type="ECO:0000256" key="9">
    <source>
        <dbReference type="ARBA" id="ARBA00023235"/>
    </source>
</evidence>
<evidence type="ECO:0000256" key="8">
    <source>
        <dbReference type="ARBA" id="ARBA00023229"/>
    </source>
</evidence>
<dbReference type="InterPro" id="IPR015797">
    <property type="entry name" value="NUDIX_hydrolase-like_dom_sf"/>
</dbReference>
<name>L8JQZ9_9BACT</name>
<evidence type="ECO:0000256" key="11">
    <source>
        <dbReference type="PIRSR" id="PIRSR018427-1"/>
    </source>
</evidence>
<dbReference type="SUPFAM" id="SSF55811">
    <property type="entry name" value="Nudix"/>
    <property type="match status" value="1"/>
</dbReference>
<feature type="active site" evidence="11">
    <location>
        <position position="64"/>
    </location>
</feature>
<evidence type="ECO:0000256" key="10">
    <source>
        <dbReference type="NCBIfam" id="TIGR02150"/>
    </source>
</evidence>
<comment type="caution">
    <text evidence="13">The sequence shown here is derived from an EMBL/GenBank/DDBJ whole genome shotgun (WGS) entry which is preliminary data.</text>
</comment>
<evidence type="ECO:0000313" key="14">
    <source>
        <dbReference type="Proteomes" id="UP000011135"/>
    </source>
</evidence>
<sequence>MEEVILVDAKDNETGTMEKLAAHQKGLLHRAFSVLVFNTKGELLLQKRAGNKYHSGELWSNTCCSHPRPGESTQEAAERRLMEEMGIDLRPSFLYKFIYKVELDNKLTEHEFDHVFTGFFDGEPVVNPHEVEDWKYVDLHDLKRDMSSNPDRYTSWLHMIIQNIGHHIKNYSL</sequence>
<dbReference type="RefSeq" id="WP_009581002.1">
    <property type="nucleotide sequence ID" value="NZ_AMZN01000051.1"/>
</dbReference>
<evidence type="ECO:0000256" key="6">
    <source>
        <dbReference type="ARBA" id="ARBA00022842"/>
    </source>
</evidence>
<evidence type="ECO:0000256" key="7">
    <source>
        <dbReference type="ARBA" id="ARBA00023211"/>
    </source>
</evidence>
<dbReference type="GO" id="GO:0050992">
    <property type="term" value="P:dimethylallyl diphosphate biosynthetic process"/>
    <property type="evidence" value="ECO:0007669"/>
    <property type="project" value="UniProtKB-UniPathway"/>
</dbReference>
<keyword evidence="9 13" id="KW-0413">Isomerase</keyword>
<dbReference type="EMBL" id="AMZN01000051">
    <property type="protein sequence ID" value="ELR70638.1"/>
    <property type="molecule type" value="Genomic_DNA"/>
</dbReference>
<dbReference type="UniPathway" id="UPA00059">
    <property type="reaction ID" value="UER00104"/>
</dbReference>
<feature type="active site" evidence="11">
    <location>
        <position position="111"/>
    </location>
</feature>
<proteinExistence type="inferred from homology"/>
<feature type="domain" description="Nudix hydrolase" evidence="12">
    <location>
        <begin position="27"/>
        <end position="159"/>
    </location>
</feature>
<protein>
    <recommendedName>
        <fullName evidence="3 10">Isopentenyl-diphosphate delta-isomerase</fullName>
        <ecNumber evidence="3 10">5.3.3.2</ecNumber>
    </recommendedName>
</protein>
<dbReference type="EC" id="5.3.3.2" evidence="3 10"/>
<comment type="pathway">
    <text evidence="1">Isoprenoid biosynthesis; dimethylallyl diphosphate biosynthesis; dimethylallyl diphosphate from isopentenyl diphosphate: step 1/1.</text>
</comment>
<dbReference type="eggNOG" id="COG1443">
    <property type="taxonomic scope" value="Bacteria"/>
</dbReference>
<gene>
    <name evidence="13" type="ORF">C900_03619</name>
</gene>
<dbReference type="PROSITE" id="PS51462">
    <property type="entry name" value="NUDIX"/>
    <property type="match status" value="1"/>
</dbReference>
<dbReference type="PANTHER" id="PTHR10885">
    <property type="entry name" value="ISOPENTENYL-DIPHOSPHATE DELTA-ISOMERASE"/>
    <property type="match status" value="1"/>
</dbReference>
<keyword evidence="4" id="KW-0963">Cytoplasm</keyword>
<dbReference type="GO" id="GO:0004452">
    <property type="term" value="F:isopentenyl-diphosphate delta-isomerase activity"/>
    <property type="evidence" value="ECO:0007669"/>
    <property type="project" value="UniProtKB-UniRule"/>
</dbReference>